<evidence type="ECO:0000256" key="2">
    <source>
        <dbReference type="ARBA" id="ARBA00022679"/>
    </source>
</evidence>
<dbReference type="AlphaFoldDB" id="A0AA86U416"/>
<reference evidence="4" key="1">
    <citation type="submission" date="2023-06" db="EMBL/GenBank/DDBJ databases">
        <authorList>
            <person name="Kurt Z."/>
        </authorList>
    </citation>
    <scope>NUCLEOTIDE SEQUENCE</scope>
</reference>
<evidence type="ECO:0000259" key="3">
    <source>
        <dbReference type="Pfam" id="PF08241"/>
    </source>
</evidence>
<keyword evidence="1 4" id="KW-0489">Methyltransferase</keyword>
<evidence type="ECO:0000256" key="1">
    <source>
        <dbReference type="ARBA" id="ARBA00022603"/>
    </source>
</evidence>
<protein>
    <submittedName>
        <fullName evidence="4">Methyltransferase</fullName>
    </submittedName>
</protein>
<evidence type="ECO:0000313" key="4">
    <source>
        <dbReference type="EMBL" id="CAI9937167.1"/>
    </source>
</evidence>
<dbReference type="PANTHER" id="PTHR13069:SF21">
    <property type="entry name" value="ALKYLATED DNA REPAIR PROTEIN ALKB HOMOLOG 8"/>
    <property type="match status" value="1"/>
</dbReference>
<dbReference type="GO" id="GO:0030488">
    <property type="term" value="P:tRNA methylation"/>
    <property type="evidence" value="ECO:0007669"/>
    <property type="project" value="TreeGrafter"/>
</dbReference>
<reference evidence="5 6" key="2">
    <citation type="submission" date="2024-07" db="EMBL/GenBank/DDBJ databases">
        <authorList>
            <person name="Akdeniz Z."/>
        </authorList>
    </citation>
    <scope>NUCLEOTIDE SEQUENCE [LARGE SCALE GENOMIC DNA]</scope>
</reference>
<organism evidence="4">
    <name type="scientific">Hexamita inflata</name>
    <dbReference type="NCBI Taxonomy" id="28002"/>
    <lineage>
        <taxon>Eukaryota</taxon>
        <taxon>Metamonada</taxon>
        <taxon>Diplomonadida</taxon>
        <taxon>Hexamitidae</taxon>
        <taxon>Hexamitinae</taxon>
        <taxon>Hexamita</taxon>
    </lineage>
</organism>
<evidence type="ECO:0000313" key="6">
    <source>
        <dbReference type="Proteomes" id="UP001642409"/>
    </source>
</evidence>
<evidence type="ECO:0000313" key="5">
    <source>
        <dbReference type="EMBL" id="CAL6020815.1"/>
    </source>
</evidence>
<keyword evidence="6" id="KW-1185">Reference proteome</keyword>
<dbReference type="InterPro" id="IPR051422">
    <property type="entry name" value="AlkB_tRNA_MeTrf/Diox"/>
</dbReference>
<dbReference type="InterPro" id="IPR013216">
    <property type="entry name" value="Methyltransf_11"/>
</dbReference>
<feature type="domain" description="Methyltransferase type 11" evidence="3">
    <location>
        <begin position="74"/>
        <end position="161"/>
    </location>
</feature>
<dbReference type="Pfam" id="PF08241">
    <property type="entry name" value="Methyltransf_11"/>
    <property type="match status" value="1"/>
</dbReference>
<dbReference type="Proteomes" id="UP001642409">
    <property type="component" value="Unassembled WGS sequence"/>
</dbReference>
<dbReference type="EMBL" id="CATOUU010000644">
    <property type="protein sequence ID" value="CAI9937167.1"/>
    <property type="molecule type" value="Genomic_DNA"/>
</dbReference>
<dbReference type="GO" id="GO:0005634">
    <property type="term" value="C:nucleus"/>
    <property type="evidence" value="ECO:0007669"/>
    <property type="project" value="TreeGrafter"/>
</dbReference>
<dbReference type="InterPro" id="IPR029063">
    <property type="entry name" value="SAM-dependent_MTases_sf"/>
</dbReference>
<dbReference type="GO" id="GO:0005737">
    <property type="term" value="C:cytoplasm"/>
    <property type="evidence" value="ECO:0007669"/>
    <property type="project" value="TreeGrafter"/>
</dbReference>
<proteinExistence type="predicted"/>
<dbReference type="EMBL" id="CAXDID020000087">
    <property type="protein sequence ID" value="CAL6020815.1"/>
    <property type="molecule type" value="Genomic_DNA"/>
</dbReference>
<accession>A0AA86U416</accession>
<comment type="caution">
    <text evidence="4">The sequence shown here is derived from an EMBL/GenBank/DDBJ whole genome shotgun (WGS) entry which is preliminary data.</text>
</comment>
<dbReference type="GO" id="GO:0000049">
    <property type="term" value="F:tRNA binding"/>
    <property type="evidence" value="ECO:0007669"/>
    <property type="project" value="TreeGrafter"/>
</dbReference>
<keyword evidence="2" id="KW-0808">Transferase</keyword>
<sequence length="266" mass="30218">MKDRPANNLKTKVAPAIKKAKPIEQQIDDPQNFEDQYVHKVYESISDHFSSTRQVPWPLIQVFLRNLPAGSFVLDDGCGNGKYLKHPHLNIFGLDYSHNLATIASASAPTLTGDALSLPFKSTVFDGIISVAVIHHFVSEQRRLQSLQEMFRVTAPGARVLVSVWAFEQNLSAQDNFIPWSQQIDNSAHFCGQKEAEITEVNRQKCVIQNRFYHFFVKGELSALGKQAGFQVDTEMGRKIYGEIYGEAAEDEEYFDHDNWYCVFKK</sequence>
<name>A0AA86U416_9EUKA</name>
<dbReference type="GO" id="GO:0002098">
    <property type="term" value="P:tRNA wobble uridine modification"/>
    <property type="evidence" value="ECO:0007669"/>
    <property type="project" value="TreeGrafter"/>
</dbReference>
<dbReference type="CDD" id="cd02440">
    <property type="entry name" value="AdoMet_MTases"/>
    <property type="match status" value="1"/>
</dbReference>
<dbReference type="PANTHER" id="PTHR13069">
    <property type="entry name" value="ALKYLATED DNA REPAIR PROTEIN ALKB HOMOLOG 8"/>
    <property type="match status" value="1"/>
</dbReference>
<dbReference type="GO" id="GO:0106335">
    <property type="term" value="F:tRNA (5-carboxymethyluridine(34)-5-O)-methyltransferase activity"/>
    <property type="evidence" value="ECO:0007669"/>
    <property type="project" value="TreeGrafter"/>
</dbReference>
<gene>
    <name evidence="4" type="ORF">HINF_LOCUS24812</name>
    <name evidence="5" type="ORF">HINF_LOCUS27836</name>
</gene>
<dbReference type="Gene3D" id="3.40.50.150">
    <property type="entry name" value="Vaccinia Virus protein VP39"/>
    <property type="match status" value="1"/>
</dbReference>
<dbReference type="GO" id="GO:0008757">
    <property type="term" value="F:S-adenosylmethionine-dependent methyltransferase activity"/>
    <property type="evidence" value="ECO:0007669"/>
    <property type="project" value="InterPro"/>
</dbReference>
<dbReference type="SUPFAM" id="SSF53335">
    <property type="entry name" value="S-adenosyl-L-methionine-dependent methyltransferases"/>
    <property type="match status" value="1"/>
</dbReference>